<evidence type="ECO:0008006" key="4">
    <source>
        <dbReference type="Google" id="ProtNLM"/>
    </source>
</evidence>
<dbReference type="PROSITE" id="PS51257">
    <property type="entry name" value="PROKAR_LIPOPROTEIN"/>
    <property type="match status" value="1"/>
</dbReference>
<proteinExistence type="predicted"/>
<dbReference type="EMBL" id="FQUS01000003">
    <property type="protein sequence ID" value="SHE82243.1"/>
    <property type="molecule type" value="Genomic_DNA"/>
</dbReference>
<evidence type="ECO:0000256" key="1">
    <source>
        <dbReference type="SAM" id="SignalP"/>
    </source>
</evidence>
<dbReference type="RefSeq" id="WP_073059876.1">
    <property type="nucleotide sequence ID" value="NZ_FQUS01000003.1"/>
</dbReference>
<feature type="signal peptide" evidence="1">
    <location>
        <begin position="1"/>
        <end position="19"/>
    </location>
</feature>
<organism evidence="2 3">
    <name type="scientific">Fodinibius roseus</name>
    <dbReference type="NCBI Taxonomy" id="1194090"/>
    <lineage>
        <taxon>Bacteria</taxon>
        <taxon>Pseudomonadati</taxon>
        <taxon>Balneolota</taxon>
        <taxon>Balneolia</taxon>
        <taxon>Balneolales</taxon>
        <taxon>Balneolaceae</taxon>
        <taxon>Fodinibius</taxon>
    </lineage>
</organism>
<keyword evidence="1" id="KW-0732">Signal</keyword>
<gene>
    <name evidence="2" type="ORF">SAMN05443144_103254</name>
</gene>
<accession>A0A1M4WMF9</accession>
<reference evidence="2 3" key="1">
    <citation type="submission" date="2016-11" db="EMBL/GenBank/DDBJ databases">
        <authorList>
            <person name="Jaros S."/>
            <person name="Januszkiewicz K."/>
            <person name="Wedrychowicz H."/>
        </authorList>
    </citation>
    <scope>NUCLEOTIDE SEQUENCE [LARGE SCALE GENOMIC DNA]</scope>
    <source>
        <strain evidence="2 3">DSM 21986</strain>
    </source>
</reference>
<dbReference type="AlphaFoldDB" id="A0A1M4WMF9"/>
<evidence type="ECO:0000313" key="2">
    <source>
        <dbReference type="EMBL" id="SHE82243.1"/>
    </source>
</evidence>
<sequence>MPRLFLLATAAFWVIGACASTDNKEQSDTADSYPHLIELKEPNKTASQPGKVYIDSVRHITSGAHEGLLIAGNLSDGCTHLKSVNHRIEEDTLILELSAWRNTGAMCTQALVPFSYIYEKLDSVEAAAYSQAIINGKTYSF</sequence>
<dbReference type="OrthoDB" id="1524778at2"/>
<keyword evidence="3" id="KW-1185">Reference proteome</keyword>
<feature type="chain" id="PRO_5013110016" description="Lipoprotein" evidence="1">
    <location>
        <begin position="20"/>
        <end position="141"/>
    </location>
</feature>
<protein>
    <recommendedName>
        <fullName evidence="4">Lipoprotein</fullName>
    </recommendedName>
</protein>
<evidence type="ECO:0000313" key="3">
    <source>
        <dbReference type="Proteomes" id="UP000184041"/>
    </source>
</evidence>
<name>A0A1M4WMF9_9BACT</name>
<dbReference type="Proteomes" id="UP000184041">
    <property type="component" value="Unassembled WGS sequence"/>
</dbReference>
<dbReference type="STRING" id="1194090.SAMN05443144_103254"/>